<dbReference type="SUPFAM" id="SSF53474">
    <property type="entry name" value="alpha/beta-Hydrolases"/>
    <property type="match status" value="1"/>
</dbReference>
<evidence type="ECO:0000256" key="10">
    <source>
        <dbReference type="ARBA" id="ARBA00022989"/>
    </source>
</evidence>
<name>A0A835JSG2_9ROSI</name>
<comment type="similarity">
    <text evidence="4">Belongs to the bile acid:sodium symporter (BASS) (TC 2.A.28) family.</text>
</comment>
<keyword evidence="11 14" id="KW-0472">Membrane</keyword>
<evidence type="ECO:0000256" key="9">
    <source>
        <dbReference type="ARBA" id="ARBA00022946"/>
    </source>
</evidence>
<feature type="domain" description="AB hydrolase-1" evidence="15">
    <location>
        <begin position="508"/>
        <end position="770"/>
    </location>
</feature>
<feature type="transmembrane region" description="Helical" evidence="14">
    <location>
        <begin position="437"/>
        <end position="460"/>
    </location>
</feature>
<proteinExistence type="inferred from homology"/>
<keyword evidence="10 14" id="KW-1133">Transmembrane helix</keyword>
<evidence type="ECO:0000256" key="1">
    <source>
        <dbReference type="ARBA" id="ARBA00003198"/>
    </source>
</evidence>
<evidence type="ECO:0000256" key="8">
    <source>
        <dbReference type="ARBA" id="ARBA00022692"/>
    </source>
</evidence>
<organism evidence="16 17">
    <name type="scientific">Salix dunnii</name>
    <dbReference type="NCBI Taxonomy" id="1413687"/>
    <lineage>
        <taxon>Eukaryota</taxon>
        <taxon>Viridiplantae</taxon>
        <taxon>Streptophyta</taxon>
        <taxon>Embryophyta</taxon>
        <taxon>Tracheophyta</taxon>
        <taxon>Spermatophyta</taxon>
        <taxon>Magnoliopsida</taxon>
        <taxon>eudicotyledons</taxon>
        <taxon>Gunneridae</taxon>
        <taxon>Pentapetalae</taxon>
        <taxon>rosids</taxon>
        <taxon>fabids</taxon>
        <taxon>Malpighiales</taxon>
        <taxon>Salicaceae</taxon>
        <taxon>Saliceae</taxon>
        <taxon>Salix</taxon>
    </lineage>
</organism>
<feature type="transmembrane region" description="Helical" evidence="14">
    <location>
        <begin position="305"/>
        <end position="327"/>
    </location>
</feature>
<evidence type="ECO:0000256" key="6">
    <source>
        <dbReference type="ARBA" id="ARBA00022528"/>
    </source>
</evidence>
<dbReference type="Gene3D" id="3.40.50.1820">
    <property type="entry name" value="alpha/beta hydrolase"/>
    <property type="match status" value="1"/>
</dbReference>
<feature type="transmembrane region" description="Helical" evidence="14">
    <location>
        <begin position="202"/>
        <end position="227"/>
    </location>
</feature>
<evidence type="ECO:0000256" key="5">
    <source>
        <dbReference type="ARBA" id="ARBA00022448"/>
    </source>
</evidence>
<dbReference type="AlphaFoldDB" id="A0A835JSG2"/>
<keyword evidence="6" id="KW-0150">Chloroplast</keyword>
<evidence type="ECO:0000256" key="4">
    <source>
        <dbReference type="ARBA" id="ARBA00006528"/>
    </source>
</evidence>
<accession>A0A835JSG2</accession>
<dbReference type="Pfam" id="PF12697">
    <property type="entry name" value="Abhydrolase_6"/>
    <property type="match status" value="1"/>
</dbReference>
<sequence>MAGTIQTMILTPRSTQTPSFRHQHLNFTATRIPAYSNRSVLFIRNRSISFPLRIRANQGPGQIDDNGSGGAKTLGKSLLNFVDNNFLPLALIGGVVLGLANPALGCLADKYYLSKFSTIAIFITSGLTLRNGEIGDAIEAWPVGILGICSILLFTPYLSKIILQIQLQPQEFVTGLAIFCCMPTTLSSGVALTQLAGGNSALALAMTVISNLLGILIVPFSISKFIAAGIGVSVPTKELFRSLVITLLIPLILGKVFRESLKGLADYVDRNRKLFSKMNAIFLSLAPFIQVSRSRSMLLMVKPSVFLVAVGMGVILHLVLLSFNVFAIQGFSMVSGTNQLAFAKKKNATAYVLVASQKTLPVMVAVVEQLGGAFGESGLLVLPCVAAHLNQIIVDSFFVNFWLRKDLASKSAKSFDLCTSSKMIIFSNFTAQIVKKIFFFPGMIKEITVVLCLGLAVWAYQATQPPPPKLCGAPGGPPVTAPRIKLRDGRHLSYKEHGVPREKAKANIILIHGFGSTKHDIMSMTDPIPHVVEELQLYIVSFDRPGYGESDPDLKRTPKSIALDIEELADHLGLGSKFHVMGFSMGGQVVWGCLKYIPHRLAGATLMAPVVNYWWPGFPANLSTEAYYRQIPQEQWVLRVAHHAPWLTYWWNTQKLFPASSVIARKPEIFSRQDLELVSLVAEKSKGRPQATLQGEFESLHQDYIVGFGKWEFDPMELENPFPNNEGSIHLWQGDEDVLVPASLQRYIAQRLPWINYHELPGAGHLFPAIPQNFEQILKALFPGKE</sequence>
<evidence type="ECO:0000256" key="13">
    <source>
        <dbReference type="ARBA" id="ARBA00076034"/>
    </source>
</evidence>
<evidence type="ECO:0000313" key="16">
    <source>
        <dbReference type="EMBL" id="KAF9676562.1"/>
    </source>
</evidence>
<feature type="transmembrane region" description="Helical" evidence="14">
    <location>
        <begin position="175"/>
        <end position="196"/>
    </location>
</feature>
<reference evidence="16 17" key="1">
    <citation type="submission" date="2020-10" db="EMBL/GenBank/DDBJ databases">
        <title>Plant Genome Project.</title>
        <authorList>
            <person name="Zhang R.-G."/>
        </authorList>
    </citation>
    <scope>NUCLEOTIDE SEQUENCE [LARGE SCALE GENOMIC DNA]</scope>
    <source>
        <strain evidence="16">FAFU-HL-1</strain>
        <tissue evidence="16">Leaf</tissue>
    </source>
</reference>
<comment type="caution">
    <text evidence="16">The sequence shown here is derived from an EMBL/GenBank/DDBJ whole genome shotgun (WGS) entry which is preliminary data.</text>
</comment>
<dbReference type="PANTHER" id="PTHR45763">
    <property type="entry name" value="HYDROLASE, ALPHA/BETA FOLD FAMILY PROTEIN, EXPRESSED-RELATED"/>
    <property type="match status" value="1"/>
</dbReference>
<feature type="transmembrane region" description="Helical" evidence="14">
    <location>
        <begin position="141"/>
        <end position="163"/>
    </location>
</feature>
<dbReference type="GO" id="GO:0016020">
    <property type="term" value="C:membrane"/>
    <property type="evidence" value="ECO:0007669"/>
    <property type="project" value="UniProtKB-SubCell"/>
</dbReference>
<feature type="transmembrane region" description="Helical" evidence="14">
    <location>
        <begin position="239"/>
        <end position="257"/>
    </location>
</feature>
<dbReference type="PANTHER" id="PTHR45763:SF61">
    <property type="entry name" value="AB HYDROLASE-1 DOMAIN-CONTAINING PROTEIN"/>
    <property type="match status" value="1"/>
</dbReference>
<evidence type="ECO:0000313" key="17">
    <source>
        <dbReference type="Proteomes" id="UP000657918"/>
    </source>
</evidence>
<dbReference type="InterPro" id="IPR016833">
    <property type="entry name" value="Put_Na-Bile_cotransptr"/>
</dbReference>
<evidence type="ECO:0000256" key="14">
    <source>
        <dbReference type="SAM" id="Phobius"/>
    </source>
</evidence>
<dbReference type="Proteomes" id="UP000657918">
    <property type="component" value="Chromosome 8"/>
</dbReference>
<dbReference type="GO" id="GO:0009941">
    <property type="term" value="C:chloroplast envelope"/>
    <property type="evidence" value="ECO:0007669"/>
    <property type="project" value="UniProtKB-SubCell"/>
</dbReference>
<comment type="subcellular location">
    <subcellularLocation>
        <location evidence="3">Membrane</location>
        <topology evidence="3">Multi-pass membrane protein</topology>
    </subcellularLocation>
    <subcellularLocation>
        <location evidence="2">Plastid</location>
        <location evidence="2">Chloroplast envelope</location>
    </subcellularLocation>
</comment>
<gene>
    <name evidence="16" type="ORF">SADUNF_Sadunf08G0014900</name>
</gene>
<evidence type="ECO:0000256" key="2">
    <source>
        <dbReference type="ARBA" id="ARBA00004119"/>
    </source>
</evidence>
<keyword evidence="7" id="KW-0934">Plastid</keyword>
<dbReference type="Pfam" id="PF13593">
    <property type="entry name" value="SBF_like"/>
    <property type="match status" value="1"/>
</dbReference>
<dbReference type="FunFam" id="1.20.1530.20:FF:000021">
    <property type="entry name" value="Probable sodium/metabolite cotransporter BASS4, chloroplastic"/>
    <property type="match status" value="1"/>
</dbReference>
<keyword evidence="17" id="KW-1185">Reference proteome</keyword>
<dbReference type="OrthoDB" id="188035at2759"/>
<dbReference type="EMBL" id="JADGMS010000008">
    <property type="protein sequence ID" value="KAF9676562.1"/>
    <property type="molecule type" value="Genomic_DNA"/>
</dbReference>
<dbReference type="InterPro" id="IPR029058">
    <property type="entry name" value="AB_hydrolase_fold"/>
</dbReference>
<keyword evidence="5" id="KW-0813">Transport</keyword>
<dbReference type="InterPro" id="IPR000073">
    <property type="entry name" value="AB_hydrolase_1"/>
</dbReference>
<keyword evidence="9" id="KW-0809">Transit peptide</keyword>
<dbReference type="Gene3D" id="1.20.1530.20">
    <property type="match status" value="1"/>
</dbReference>
<evidence type="ECO:0000256" key="3">
    <source>
        <dbReference type="ARBA" id="ARBA00004141"/>
    </source>
</evidence>
<dbReference type="InterPro" id="IPR038770">
    <property type="entry name" value="Na+/solute_symporter_sf"/>
</dbReference>
<keyword evidence="8 14" id="KW-0812">Transmembrane</keyword>
<evidence type="ECO:0000256" key="11">
    <source>
        <dbReference type="ARBA" id="ARBA00023136"/>
    </source>
</evidence>
<comment type="function">
    <text evidence="1">May function as sodium-coupled metabolite transporter across the chloroplast envelope.</text>
</comment>
<evidence type="ECO:0000256" key="12">
    <source>
        <dbReference type="ARBA" id="ARBA00067138"/>
    </source>
</evidence>
<evidence type="ECO:0000256" key="7">
    <source>
        <dbReference type="ARBA" id="ARBA00022640"/>
    </source>
</evidence>
<feature type="transmembrane region" description="Helical" evidence="14">
    <location>
        <begin position="86"/>
        <end position="104"/>
    </location>
</feature>
<protein>
    <recommendedName>
        <fullName evidence="12">Probable sodium/metabolite cotransporter BASS4, chloroplastic</fullName>
    </recommendedName>
    <alternativeName>
        <fullName evidence="13">Bile acid-sodium symporter family protein 4</fullName>
    </alternativeName>
</protein>
<dbReference type="FunFam" id="3.40.50.1820:FF:000270">
    <property type="entry name" value="Alpha/beta-Hydrolases superfamily protein"/>
    <property type="match status" value="1"/>
</dbReference>
<evidence type="ECO:0000259" key="15">
    <source>
        <dbReference type="Pfam" id="PF12697"/>
    </source>
</evidence>